<organism evidence="1">
    <name type="scientific">Cupriavidus taiwanensis</name>
    <dbReference type="NCBI Taxonomy" id="164546"/>
    <lineage>
        <taxon>Bacteria</taxon>
        <taxon>Pseudomonadati</taxon>
        <taxon>Pseudomonadota</taxon>
        <taxon>Betaproteobacteria</taxon>
        <taxon>Burkholderiales</taxon>
        <taxon>Burkholderiaceae</taxon>
        <taxon>Cupriavidus</taxon>
    </lineage>
</organism>
<reference evidence="1" key="1">
    <citation type="submission" date="2018-01" db="EMBL/GenBank/DDBJ databases">
        <authorList>
            <person name="Clerissi C."/>
        </authorList>
    </citation>
    <scope>NUCLEOTIDE SEQUENCE</scope>
    <source>
        <strain evidence="1">Cupriavidus taiwanensis LMG 19430</strain>
    </source>
</reference>
<protein>
    <submittedName>
        <fullName evidence="1">Uncharacterized protein</fullName>
    </submittedName>
</protein>
<proteinExistence type="predicted"/>
<evidence type="ECO:0000313" key="1">
    <source>
        <dbReference type="EMBL" id="SOY65620.1"/>
    </source>
</evidence>
<comment type="caution">
    <text evidence="1">The sequence shown here is derived from an EMBL/GenBank/DDBJ whole genome shotgun (WGS) entry which is preliminary data.</text>
</comment>
<sequence length="53" mass="5997">MTWAPHGKYAIRSGPWTITKGYVKGEARYLLWRDKEIVGGPYDTADEAKGKAR</sequence>
<name>A0A375C8S4_9BURK</name>
<accession>A0A375C8S4</accession>
<dbReference type="AlphaFoldDB" id="A0A375C8S4"/>
<dbReference type="Proteomes" id="UP000257016">
    <property type="component" value="Unassembled WGS sequence"/>
</dbReference>
<dbReference type="EMBL" id="OFSN01000015">
    <property type="protein sequence ID" value="SOY65620.1"/>
    <property type="molecule type" value="Genomic_DNA"/>
</dbReference>
<gene>
    <name evidence="1" type="ORF">CBM2586_B10215</name>
</gene>